<dbReference type="RefSeq" id="XP_021857146.1">
    <property type="nucleotide sequence ID" value="XM_022001454.1"/>
</dbReference>
<dbReference type="PANTHER" id="PTHR48475:SF2">
    <property type="entry name" value="RIBONUCLEASE H"/>
    <property type="match status" value="1"/>
</dbReference>
<dbReference type="GO" id="GO:0004523">
    <property type="term" value="F:RNA-DNA hybrid ribonuclease activity"/>
    <property type="evidence" value="ECO:0007669"/>
    <property type="project" value="InterPro"/>
</dbReference>
<dbReference type="CDD" id="cd09279">
    <property type="entry name" value="RNase_HI_like"/>
    <property type="match status" value="1"/>
</dbReference>
<dbReference type="InterPro" id="IPR036397">
    <property type="entry name" value="RNaseH_sf"/>
</dbReference>
<evidence type="ECO:0000313" key="2">
    <source>
        <dbReference type="Proteomes" id="UP000813463"/>
    </source>
</evidence>
<dbReference type="PROSITE" id="PS50879">
    <property type="entry name" value="RNASE_H_1"/>
    <property type="match status" value="1"/>
</dbReference>
<accession>A0A9R0IXE8</accession>
<dbReference type="GO" id="GO:0003676">
    <property type="term" value="F:nucleic acid binding"/>
    <property type="evidence" value="ECO:0007669"/>
    <property type="project" value="InterPro"/>
</dbReference>
<dbReference type="OrthoDB" id="101614at2759"/>
<keyword evidence="2" id="KW-1185">Reference proteome</keyword>
<reference evidence="2" key="1">
    <citation type="journal article" date="2021" name="Nat. Commun.">
        <title>Genomic analyses provide insights into spinach domestication and the genetic basis of agronomic traits.</title>
        <authorList>
            <person name="Cai X."/>
            <person name="Sun X."/>
            <person name="Xu C."/>
            <person name="Sun H."/>
            <person name="Wang X."/>
            <person name="Ge C."/>
            <person name="Zhang Z."/>
            <person name="Wang Q."/>
            <person name="Fei Z."/>
            <person name="Jiao C."/>
            <person name="Wang Q."/>
        </authorList>
    </citation>
    <scope>NUCLEOTIDE SEQUENCE [LARGE SCALE GENOMIC DNA]</scope>
    <source>
        <strain evidence="2">cv. Varoflay</strain>
    </source>
</reference>
<gene>
    <name evidence="3" type="primary">LOC110796397</name>
</gene>
<dbReference type="Gene3D" id="3.30.420.10">
    <property type="entry name" value="Ribonuclease H-like superfamily/Ribonuclease H"/>
    <property type="match status" value="1"/>
</dbReference>
<evidence type="ECO:0000259" key="1">
    <source>
        <dbReference type="PROSITE" id="PS50879"/>
    </source>
</evidence>
<dbReference type="PANTHER" id="PTHR48475">
    <property type="entry name" value="RIBONUCLEASE H"/>
    <property type="match status" value="1"/>
</dbReference>
<sequence length="411" mass="47167">MASRKLKPYFQAHPIKVLTSQPIRKIIEGRNHSSRMTDWADQLADFGLEYEPRRAIKAQALADFIAECTNRPEQSLDATPWVLYVDRSSSMSGSEAGILVISPSGERFKYAVKFDFNASNNEAEYEALILGLELCQVAGANTIHAFSDSQLIVRQMTGEYEAKEDSMRMYLNKDKNMSTTLAEFKIQHVLRGENTQADALARMASSVEGLAPRTIMWEVLKEPSINMLAVNYLDRSNTWMDQIVAYNRSHQLPEDEKEASQVKKHAEWFVWYEDNLYKKSYTHPLLRCITPEDGDYVLREIHQRGMWKPPRVSNHRWKSTQSRVLLANPPSRRREASPSLQKVSKVCSSPTPTFQQTHSHHCYITLRSVGHGPPRPFPCCHMAKEIFLVAIDYFTKWIKAEPLAFIIDKQI</sequence>
<organism evidence="2 3">
    <name type="scientific">Spinacia oleracea</name>
    <name type="common">Spinach</name>
    <dbReference type="NCBI Taxonomy" id="3562"/>
    <lineage>
        <taxon>Eukaryota</taxon>
        <taxon>Viridiplantae</taxon>
        <taxon>Streptophyta</taxon>
        <taxon>Embryophyta</taxon>
        <taxon>Tracheophyta</taxon>
        <taxon>Spermatophyta</taxon>
        <taxon>Magnoliopsida</taxon>
        <taxon>eudicotyledons</taxon>
        <taxon>Gunneridae</taxon>
        <taxon>Pentapetalae</taxon>
        <taxon>Caryophyllales</taxon>
        <taxon>Chenopodiaceae</taxon>
        <taxon>Chenopodioideae</taxon>
        <taxon>Anserineae</taxon>
        <taxon>Spinacia</taxon>
    </lineage>
</organism>
<dbReference type="KEGG" id="soe:110796397"/>
<reference evidence="3" key="2">
    <citation type="submission" date="2025-08" db="UniProtKB">
        <authorList>
            <consortium name="RefSeq"/>
        </authorList>
    </citation>
    <scope>IDENTIFICATION</scope>
    <source>
        <tissue evidence="3">Leaf</tissue>
    </source>
</reference>
<protein>
    <recommendedName>
        <fullName evidence="1">RNase H type-1 domain-containing protein</fullName>
    </recommendedName>
</protein>
<dbReference type="InterPro" id="IPR002156">
    <property type="entry name" value="RNaseH_domain"/>
</dbReference>
<dbReference type="Proteomes" id="UP000813463">
    <property type="component" value="Chromosome 4"/>
</dbReference>
<proteinExistence type="predicted"/>
<name>A0A9R0IXE8_SPIOL</name>
<dbReference type="SUPFAM" id="SSF53098">
    <property type="entry name" value="Ribonuclease H-like"/>
    <property type="match status" value="1"/>
</dbReference>
<dbReference type="InterPro" id="IPR012337">
    <property type="entry name" value="RNaseH-like_sf"/>
</dbReference>
<evidence type="ECO:0000313" key="3">
    <source>
        <dbReference type="RefSeq" id="XP_021857146.1"/>
    </source>
</evidence>
<feature type="domain" description="RNase H type-1" evidence="1">
    <location>
        <begin position="77"/>
        <end position="206"/>
    </location>
</feature>
<dbReference type="Pfam" id="PF13456">
    <property type="entry name" value="RVT_3"/>
    <property type="match status" value="1"/>
</dbReference>
<dbReference type="AlphaFoldDB" id="A0A9R0IXE8"/>
<dbReference type="GeneID" id="110796397"/>